<dbReference type="Gene3D" id="3.30.530.20">
    <property type="match status" value="1"/>
</dbReference>
<dbReference type="RefSeq" id="WP_111869157.1">
    <property type="nucleotide sequence ID" value="NZ_QLYX01000008.1"/>
</dbReference>
<evidence type="ECO:0000259" key="2">
    <source>
        <dbReference type="Pfam" id="PF03364"/>
    </source>
</evidence>
<name>A0A365H3M1_9ACTN</name>
<evidence type="ECO:0000313" key="3">
    <source>
        <dbReference type="EMBL" id="RAY13616.1"/>
    </source>
</evidence>
<feature type="domain" description="Coenzyme Q-binding protein COQ10 START" evidence="2">
    <location>
        <begin position="140"/>
        <end position="260"/>
    </location>
</feature>
<dbReference type="InterPro" id="IPR047137">
    <property type="entry name" value="ORF3"/>
</dbReference>
<dbReference type="AlphaFoldDB" id="A0A365H3M1"/>
<organism evidence="3 4">
    <name type="scientific">Actinomadura craniellae</name>
    <dbReference type="NCBI Taxonomy" id="2231787"/>
    <lineage>
        <taxon>Bacteria</taxon>
        <taxon>Bacillati</taxon>
        <taxon>Actinomycetota</taxon>
        <taxon>Actinomycetes</taxon>
        <taxon>Streptosporangiales</taxon>
        <taxon>Thermomonosporaceae</taxon>
        <taxon>Actinomadura</taxon>
    </lineage>
</organism>
<dbReference type="PANTHER" id="PTHR33824:SF7">
    <property type="entry name" value="POLYKETIDE CYCLASE_DEHYDRASE AND LIPID TRANSPORT SUPERFAMILY PROTEIN"/>
    <property type="match status" value="1"/>
</dbReference>
<dbReference type="PANTHER" id="PTHR33824">
    <property type="entry name" value="POLYKETIDE CYCLASE/DEHYDRASE AND LIPID TRANSPORT SUPERFAMILY PROTEIN"/>
    <property type="match status" value="1"/>
</dbReference>
<dbReference type="Proteomes" id="UP000251891">
    <property type="component" value="Unassembled WGS sequence"/>
</dbReference>
<dbReference type="SUPFAM" id="SSF55961">
    <property type="entry name" value="Bet v1-like"/>
    <property type="match status" value="1"/>
</dbReference>
<feature type="compositionally biased region" description="Basic residues" evidence="1">
    <location>
        <begin position="413"/>
        <end position="423"/>
    </location>
</feature>
<feature type="compositionally biased region" description="Low complexity" evidence="1">
    <location>
        <begin position="402"/>
        <end position="412"/>
    </location>
</feature>
<dbReference type="InterPro" id="IPR023393">
    <property type="entry name" value="START-like_dom_sf"/>
</dbReference>
<feature type="compositionally biased region" description="Acidic residues" evidence="1">
    <location>
        <begin position="314"/>
        <end position="384"/>
    </location>
</feature>
<dbReference type="OrthoDB" id="3695445at2"/>
<reference evidence="3 4" key="1">
    <citation type="submission" date="2018-06" db="EMBL/GenBank/DDBJ databases">
        <title>Actinomadura craniellae sp. nov. isolated from marine sponge Craniella sp.</title>
        <authorList>
            <person name="Li L."/>
            <person name="Xu Q.H."/>
            <person name="Lin H.W."/>
            <person name="Lu Y.H."/>
        </authorList>
    </citation>
    <scope>NUCLEOTIDE SEQUENCE [LARGE SCALE GENOMIC DNA]</scope>
    <source>
        <strain evidence="3 4">LHW63021</strain>
    </source>
</reference>
<dbReference type="Pfam" id="PF03364">
    <property type="entry name" value="Polyketide_cyc"/>
    <property type="match status" value="1"/>
</dbReference>
<keyword evidence="4" id="KW-1185">Reference proteome</keyword>
<gene>
    <name evidence="3" type="ORF">DPM19_18225</name>
</gene>
<feature type="region of interest" description="Disordered" evidence="1">
    <location>
        <begin position="290"/>
        <end position="423"/>
    </location>
</feature>
<feature type="compositionally biased region" description="Basic residues" evidence="1">
    <location>
        <begin position="388"/>
        <end position="401"/>
    </location>
</feature>
<proteinExistence type="predicted"/>
<dbReference type="EMBL" id="QLYX01000008">
    <property type="protein sequence ID" value="RAY13616.1"/>
    <property type="molecule type" value="Genomic_DNA"/>
</dbReference>
<sequence>MVKQAITGKLEDVAQKTPVGGLTDELHTDRLVGEAQNLVGVLGKRALSSVADKVESATDRLTDYAEGGGGSGLMSALTGAVAQGGDGGPSLKQKMGGKLLGAGFGAAKNLVKGMFGGKLGGGGRKGGKLKVTNIIETIDVGAPLRLTYDQWTLFQEFPSFMKKVENVNQESDEKLAWQAQVFWSHRRWDATIIEQIPDTRIVWRSTGAKGHVDGAVTFHELAPELTRIVLVLEYHPKGLFEHTGNIWRAQGRRARLELKHFRRHVMVNSLLKQDEVEGWRGEIRDSKVVKDQETAMREEREAAEEGAEGREPAAEEEEAEGREAAAEEEGAAEEEAGEREPAAEEEAEGREPAAEEEGAAEEEEAGEREPAAEEEAAPEEEAEEREAPRRRAPRRVARRTTRSTTTTTTTGPRRTRRTRGAEE</sequence>
<evidence type="ECO:0000256" key="1">
    <source>
        <dbReference type="SAM" id="MobiDB-lite"/>
    </source>
</evidence>
<evidence type="ECO:0000313" key="4">
    <source>
        <dbReference type="Proteomes" id="UP000251891"/>
    </source>
</evidence>
<feature type="compositionally biased region" description="Basic and acidic residues" evidence="1">
    <location>
        <begin position="290"/>
        <end position="300"/>
    </location>
</feature>
<comment type="caution">
    <text evidence="3">The sequence shown here is derived from an EMBL/GenBank/DDBJ whole genome shotgun (WGS) entry which is preliminary data.</text>
</comment>
<accession>A0A365H3M1</accession>
<dbReference type="CDD" id="cd07817">
    <property type="entry name" value="SRPBCC_8"/>
    <property type="match status" value="1"/>
</dbReference>
<protein>
    <submittedName>
        <fullName evidence="3">Cyclase</fullName>
    </submittedName>
</protein>
<dbReference type="InterPro" id="IPR005031">
    <property type="entry name" value="COQ10_START"/>
</dbReference>